<dbReference type="EMBL" id="LT838272">
    <property type="protein sequence ID" value="SMB97621.1"/>
    <property type="molecule type" value="Genomic_DNA"/>
</dbReference>
<keyword evidence="2" id="KW-1185">Reference proteome</keyword>
<evidence type="ECO:0000313" key="2">
    <source>
        <dbReference type="Proteomes" id="UP000192569"/>
    </source>
</evidence>
<dbReference type="Proteomes" id="UP000192569">
    <property type="component" value="Chromosome I"/>
</dbReference>
<protein>
    <submittedName>
        <fullName evidence="1">Uncharacterized protein</fullName>
    </submittedName>
</protein>
<proteinExistence type="predicted"/>
<gene>
    <name evidence="1" type="ORF">SAMN00808754_1898</name>
</gene>
<sequence>MNIKYKPMFLFTTPDGDIWKIYSWGGTLAYTYTLVGRPLEGISSFLGAIDKKGYLHLLLKSIGNQYIYSYWEGQRWCSLPLPVQGCGNLYGLVVDNTGKRHILLGLLGEVVHLIRYHKQWFMKNLPFRLYGEPLRIQLWGEEYLFLCWEEIKQNVKKIFYAFYQGGDWSSPALLLEGPQEVKCYVYFTNSSKSSFEIHSFVWEPQGEEYQLYWYITANSRSQVTTHVVGDTLGIPDSYPLLLSSRANHLLCWTVHGQFTFSIKGEEGSWTRPQGDYLFFPTSIRPLLSWNGWNRDKVAFTRVGGLHLDWPLIVGVDQILPYCKGALAVSKR</sequence>
<name>A0A1W1VWY3_9FIRM</name>
<organism evidence="1 2">
    <name type="scientific">Thermanaeromonas toyohensis ToBE</name>
    <dbReference type="NCBI Taxonomy" id="698762"/>
    <lineage>
        <taxon>Bacteria</taxon>
        <taxon>Bacillati</taxon>
        <taxon>Bacillota</taxon>
        <taxon>Clostridia</taxon>
        <taxon>Neomoorellales</taxon>
        <taxon>Neomoorellaceae</taxon>
        <taxon>Thermanaeromonas</taxon>
    </lineage>
</organism>
<accession>A0A1W1VWY3</accession>
<evidence type="ECO:0000313" key="1">
    <source>
        <dbReference type="EMBL" id="SMB97621.1"/>
    </source>
</evidence>
<reference evidence="1 2" key="1">
    <citation type="submission" date="2017-04" db="EMBL/GenBank/DDBJ databases">
        <authorList>
            <person name="Afonso C.L."/>
            <person name="Miller P.J."/>
            <person name="Scott M.A."/>
            <person name="Spackman E."/>
            <person name="Goraichik I."/>
            <person name="Dimitrov K.M."/>
            <person name="Suarez D.L."/>
            <person name="Swayne D.E."/>
        </authorList>
    </citation>
    <scope>NUCLEOTIDE SEQUENCE [LARGE SCALE GENOMIC DNA]</scope>
    <source>
        <strain evidence="1 2">ToBE</strain>
    </source>
</reference>
<dbReference type="AlphaFoldDB" id="A0A1W1VWY3"/>